<evidence type="ECO:0000256" key="2">
    <source>
        <dbReference type="ARBA" id="ARBA00008263"/>
    </source>
</evidence>
<keyword evidence="11" id="KW-1185">Reference proteome</keyword>
<dbReference type="EMBL" id="CP116967">
    <property type="protein sequence ID" value="WNM58568.1"/>
    <property type="molecule type" value="Genomic_DNA"/>
</dbReference>
<dbReference type="GO" id="GO:0003918">
    <property type="term" value="F:DNA topoisomerase type II (double strand cut, ATP-hydrolyzing) activity"/>
    <property type="evidence" value="ECO:0007669"/>
    <property type="project" value="UniProtKB-EC"/>
</dbReference>
<name>A0AA96GB67_9BACT</name>
<dbReference type="InterPro" id="IPR002205">
    <property type="entry name" value="Topo_IIA_dom_A"/>
</dbReference>
<dbReference type="Pfam" id="PF00521">
    <property type="entry name" value="DNA_topoisoIV"/>
    <property type="match status" value="1"/>
</dbReference>
<evidence type="ECO:0000313" key="10">
    <source>
        <dbReference type="EMBL" id="WNM58568.1"/>
    </source>
</evidence>
<organism evidence="10 11">
    <name type="scientific">Candidatus Nitrospira allomarina</name>
    <dbReference type="NCBI Taxonomy" id="3020900"/>
    <lineage>
        <taxon>Bacteria</taxon>
        <taxon>Pseudomonadati</taxon>
        <taxon>Nitrospirota</taxon>
        <taxon>Nitrospiria</taxon>
        <taxon>Nitrospirales</taxon>
        <taxon>Nitrospiraceae</taxon>
        <taxon>Nitrospira</taxon>
    </lineage>
</organism>
<evidence type="ECO:0000256" key="8">
    <source>
        <dbReference type="SAM" id="Coils"/>
    </source>
</evidence>
<dbReference type="Proteomes" id="UP001302719">
    <property type="component" value="Chromosome"/>
</dbReference>
<dbReference type="GO" id="GO:0005524">
    <property type="term" value="F:ATP binding"/>
    <property type="evidence" value="ECO:0007669"/>
    <property type="project" value="InterPro"/>
</dbReference>
<gene>
    <name evidence="10" type="ORF">PP769_02035</name>
</gene>
<dbReference type="GO" id="GO:0009330">
    <property type="term" value="C:DNA topoisomerase type II (double strand cut, ATP-hydrolyzing) complex"/>
    <property type="evidence" value="ECO:0007669"/>
    <property type="project" value="TreeGrafter"/>
</dbReference>
<dbReference type="GO" id="GO:0005737">
    <property type="term" value="C:cytoplasm"/>
    <property type="evidence" value="ECO:0007669"/>
    <property type="project" value="TreeGrafter"/>
</dbReference>
<keyword evidence="5 7" id="KW-0238">DNA-binding</keyword>
<evidence type="ECO:0000256" key="3">
    <source>
        <dbReference type="ARBA" id="ARBA00012895"/>
    </source>
</evidence>
<evidence type="ECO:0000256" key="7">
    <source>
        <dbReference type="PROSITE-ProRule" id="PRU01384"/>
    </source>
</evidence>
<dbReference type="InterPro" id="IPR050220">
    <property type="entry name" value="Type_II_DNA_Topoisomerases"/>
</dbReference>
<dbReference type="GO" id="GO:0003677">
    <property type="term" value="F:DNA binding"/>
    <property type="evidence" value="ECO:0007669"/>
    <property type="project" value="UniProtKB-UniRule"/>
</dbReference>
<accession>A0AA96GB67</accession>
<protein>
    <recommendedName>
        <fullName evidence="3">DNA topoisomerase (ATP-hydrolyzing)</fullName>
        <ecNumber evidence="3">5.6.2.2</ecNumber>
    </recommendedName>
</protein>
<dbReference type="InterPro" id="IPR013758">
    <property type="entry name" value="Topo_IIA_A/C_ab"/>
</dbReference>
<dbReference type="Pfam" id="PF03989">
    <property type="entry name" value="DNA_gyraseA_C"/>
    <property type="match status" value="3"/>
</dbReference>
<feature type="active site" description="O-(5'-phospho-DNA)-tyrosine intermediate" evidence="7">
    <location>
        <position position="134"/>
    </location>
</feature>
<feature type="domain" description="Topo IIA-type catalytic" evidence="9">
    <location>
        <begin position="45"/>
        <end position="517"/>
    </location>
</feature>
<dbReference type="Gene3D" id="1.10.268.10">
    <property type="entry name" value="Topoisomerase, domain 3"/>
    <property type="match status" value="1"/>
</dbReference>
<dbReference type="InterPro" id="IPR013760">
    <property type="entry name" value="Topo_IIA-like_dom_sf"/>
</dbReference>
<dbReference type="KEGG" id="nall:PP769_02035"/>
<dbReference type="CDD" id="cd00187">
    <property type="entry name" value="TOP4c"/>
    <property type="match status" value="1"/>
</dbReference>
<dbReference type="SMART" id="SM00434">
    <property type="entry name" value="TOP4c"/>
    <property type="match status" value="1"/>
</dbReference>
<dbReference type="InterPro" id="IPR035516">
    <property type="entry name" value="Gyrase/topoIV_suA_C"/>
</dbReference>
<dbReference type="SUPFAM" id="SSF56719">
    <property type="entry name" value="Type II DNA topoisomerase"/>
    <property type="match status" value="1"/>
</dbReference>
<dbReference type="Gene3D" id="3.90.199.10">
    <property type="entry name" value="Topoisomerase II, domain 5"/>
    <property type="match status" value="1"/>
</dbReference>
<sequence>MAKRTRSGTDNSTNNPSAVIPVLLDETTRQRYLNYALSVITSRALPDIRDGLKPVQRRILFSMFHNHRLVPDRPPIKSAKVVGSVIGEWHPHGDAAVYDAMARMAQPWSLRNTLVDGHGNFGSQDGDRPAAYRYTEARLTPLALELLNELNKNTVDFQPNYDGKAEEPLVLPARFPNLLVNGSTGIAVGMATNIPPHNLGEVIEAAIALIAKRDASISDLMKYLKGPDFPTGGEILNNKSEIREMYETGQGSIRLRGEYEVKALDHGKSAILITSIPFAVDKSTIVERIGELIITKKVPQLVDVRDESTTEVQIALETQKDADPHLAMAYLFKHTPLQNNFSVNLTCLVPVPGSTVARPDCLNLKQMLEQFIDFRFTTVKRRFSYDLQVLEKRIHILNGFKLIFDALDQVLKIIRQSEGKADSANKLQQRFGLEPIQTDAILETPIYKLSRTEIKKMLDELADKLRQAKDLKTLLASNTKLWDVVKKELEEVATAFGDKRRTKIGRRQTEEVEFDPDAFRVKEDAVITVSADGWIRRVGLIKDLSKARVREGDRVMTILGGSTLESVVFFSNYGSAYSIRIGDIPPARSGFGDPAQKLFKFKDGERIIEGLSFDPRMRATGVSAFAPSKGRNLPLFDSTPSGLYGEAVAMTSSGMGIRFELDPFQEPSTRLGRKFCKLKEGEEVVGISQVTAPLQKTVVAVVSARGRALLCQAEEVAQLAGPGRGVIVLKLDQNDTVVGFKLLSSKEEELVLAKEDGGTLSVSLRKYQVVGRGGKGHPLLKRGRLTGMMPTELTMPIFQSEVTP</sequence>
<keyword evidence="4 7" id="KW-0799">Topoisomerase</keyword>
<dbReference type="InterPro" id="IPR006691">
    <property type="entry name" value="GyrA/parC_rep"/>
</dbReference>
<evidence type="ECO:0000259" key="9">
    <source>
        <dbReference type="PROSITE" id="PS52040"/>
    </source>
</evidence>
<comment type="similarity">
    <text evidence="2">Belongs to the type II topoisomerase GyrA/ParC subunit family.</text>
</comment>
<evidence type="ECO:0000256" key="1">
    <source>
        <dbReference type="ARBA" id="ARBA00000185"/>
    </source>
</evidence>
<dbReference type="PANTHER" id="PTHR43493:SF5">
    <property type="entry name" value="DNA GYRASE SUBUNIT A, CHLOROPLASTIC_MITOCHONDRIAL"/>
    <property type="match status" value="1"/>
</dbReference>
<keyword evidence="8" id="KW-0175">Coiled coil</keyword>
<dbReference type="AlphaFoldDB" id="A0AA96GB67"/>
<evidence type="ECO:0000256" key="6">
    <source>
        <dbReference type="ARBA" id="ARBA00023235"/>
    </source>
</evidence>
<dbReference type="PANTHER" id="PTHR43493">
    <property type="entry name" value="DNA GYRASE/TOPOISOMERASE SUBUNIT A"/>
    <property type="match status" value="1"/>
</dbReference>
<evidence type="ECO:0000256" key="5">
    <source>
        <dbReference type="ARBA" id="ARBA00023125"/>
    </source>
</evidence>
<evidence type="ECO:0000256" key="4">
    <source>
        <dbReference type="ARBA" id="ARBA00023029"/>
    </source>
</evidence>
<proteinExistence type="inferred from homology"/>
<reference evidence="10 11" key="1">
    <citation type="submission" date="2023-01" db="EMBL/GenBank/DDBJ databases">
        <title>Cultivation and genomic characterization of new, ubiquitous marine nitrite-oxidizing bacteria from the Nitrospirales.</title>
        <authorList>
            <person name="Mueller A.J."/>
            <person name="Daebeler A."/>
            <person name="Herbold C.W."/>
            <person name="Kirkegaard R.H."/>
            <person name="Daims H."/>
        </authorList>
    </citation>
    <scope>NUCLEOTIDE SEQUENCE [LARGE SCALE GENOMIC DNA]</scope>
    <source>
        <strain evidence="10 11">VA</strain>
    </source>
</reference>
<dbReference type="SUPFAM" id="SSF101904">
    <property type="entry name" value="GyrA/ParC C-terminal domain-like"/>
    <property type="match status" value="1"/>
</dbReference>
<dbReference type="GO" id="GO:0006265">
    <property type="term" value="P:DNA topological change"/>
    <property type="evidence" value="ECO:0007669"/>
    <property type="project" value="UniProtKB-UniRule"/>
</dbReference>
<dbReference type="InterPro" id="IPR013757">
    <property type="entry name" value="Topo_IIA_A_a_sf"/>
</dbReference>
<feature type="coiled-coil region" evidence="8">
    <location>
        <begin position="451"/>
        <end position="478"/>
    </location>
</feature>
<dbReference type="RefSeq" id="WP_312644580.1">
    <property type="nucleotide sequence ID" value="NZ_CP116967.1"/>
</dbReference>
<dbReference type="PROSITE" id="PS52040">
    <property type="entry name" value="TOPO_IIA"/>
    <property type="match status" value="1"/>
</dbReference>
<evidence type="ECO:0000313" key="11">
    <source>
        <dbReference type="Proteomes" id="UP001302719"/>
    </source>
</evidence>
<dbReference type="Gene3D" id="2.120.10.90">
    <property type="entry name" value="DNA gyrase/topoisomerase IV, subunit A, C-terminal"/>
    <property type="match status" value="1"/>
</dbReference>
<dbReference type="NCBIfam" id="NF004044">
    <property type="entry name" value="PRK05561.1"/>
    <property type="match status" value="1"/>
</dbReference>
<comment type="catalytic activity">
    <reaction evidence="1 7">
        <text>ATP-dependent breakage, passage and rejoining of double-stranded DNA.</text>
        <dbReference type="EC" id="5.6.2.2"/>
    </reaction>
</comment>
<dbReference type="Gene3D" id="3.30.1360.40">
    <property type="match status" value="1"/>
</dbReference>
<dbReference type="EC" id="5.6.2.2" evidence="3"/>
<keyword evidence="6 7" id="KW-0413">Isomerase</keyword>